<gene>
    <name evidence="5" type="ORF">E1B00_09160</name>
</gene>
<evidence type="ECO:0000256" key="1">
    <source>
        <dbReference type="ARBA" id="ARBA00009477"/>
    </source>
</evidence>
<dbReference type="Gene3D" id="2.40.30.170">
    <property type="match status" value="1"/>
</dbReference>
<feature type="domain" description="Multidrug resistance protein MdtA-like C-terminal permuted SH3" evidence="4">
    <location>
        <begin position="280"/>
        <end position="340"/>
    </location>
</feature>
<dbReference type="NCBIfam" id="TIGR01730">
    <property type="entry name" value="RND_mfp"/>
    <property type="match status" value="1"/>
</dbReference>
<keyword evidence="2" id="KW-0175">Coiled coil</keyword>
<comment type="similarity">
    <text evidence="1">Belongs to the membrane fusion protein (MFP) (TC 8.A.1) family.</text>
</comment>
<feature type="coiled-coil region" evidence="2">
    <location>
        <begin position="137"/>
        <end position="164"/>
    </location>
</feature>
<dbReference type="GO" id="GO:1990281">
    <property type="term" value="C:efflux pump complex"/>
    <property type="evidence" value="ECO:0007669"/>
    <property type="project" value="TreeGrafter"/>
</dbReference>
<reference evidence="5 6" key="1">
    <citation type="submission" date="2019-03" db="EMBL/GenBank/DDBJ databases">
        <title>Arenimonas daejeonensis sp. nov., isolated from compost.</title>
        <authorList>
            <person name="Jeon C.O."/>
        </authorList>
    </citation>
    <scope>NUCLEOTIDE SEQUENCE [LARGE SCALE GENOMIC DNA]</scope>
    <source>
        <strain evidence="5 6">R29</strain>
    </source>
</reference>
<feature type="chain" id="PRO_5022659631" evidence="3">
    <location>
        <begin position="22"/>
        <end position="365"/>
    </location>
</feature>
<dbReference type="Gene3D" id="1.10.287.470">
    <property type="entry name" value="Helix hairpin bin"/>
    <property type="match status" value="1"/>
</dbReference>
<dbReference type="InterPro" id="IPR006143">
    <property type="entry name" value="RND_pump_MFP"/>
</dbReference>
<dbReference type="OrthoDB" id="5730196at2"/>
<dbReference type="Gene3D" id="2.40.420.20">
    <property type="match status" value="1"/>
</dbReference>
<dbReference type="RefSeq" id="WP_139448006.1">
    <property type="nucleotide sequence ID" value="NZ_SMDR01000002.1"/>
</dbReference>
<evidence type="ECO:0000256" key="3">
    <source>
        <dbReference type="SAM" id="SignalP"/>
    </source>
</evidence>
<dbReference type="PANTHER" id="PTHR30469:SF15">
    <property type="entry name" value="HLYD FAMILY OF SECRETION PROTEINS"/>
    <property type="match status" value="1"/>
</dbReference>
<dbReference type="Pfam" id="PF25967">
    <property type="entry name" value="RND-MFP_C"/>
    <property type="match status" value="1"/>
</dbReference>
<proteinExistence type="inferred from homology"/>
<name>A0A5C4RRF3_9GAMM</name>
<dbReference type="Proteomes" id="UP000305760">
    <property type="component" value="Unassembled WGS sequence"/>
</dbReference>
<dbReference type="InterPro" id="IPR058627">
    <property type="entry name" value="MdtA-like_C"/>
</dbReference>
<dbReference type="AlphaFoldDB" id="A0A5C4RRF3"/>
<dbReference type="Gene3D" id="2.40.50.100">
    <property type="match status" value="1"/>
</dbReference>
<evidence type="ECO:0000313" key="5">
    <source>
        <dbReference type="EMBL" id="TNJ33519.1"/>
    </source>
</evidence>
<accession>A0A5C4RRF3</accession>
<evidence type="ECO:0000313" key="6">
    <source>
        <dbReference type="Proteomes" id="UP000305760"/>
    </source>
</evidence>
<dbReference type="SUPFAM" id="SSF111369">
    <property type="entry name" value="HlyD-like secretion proteins"/>
    <property type="match status" value="1"/>
</dbReference>
<evidence type="ECO:0000256" key="2">
    <source>
        <dbReference type="SAM" id="Coils"/>
    </source>
</evidence>
<comment type="caution">
    <text evidence="5">The sequence shown here is derived from an EMBL/GenBank/DDBJ whole genome shotgun (WGS) entry which is preliminary data.</text>
</comment>
<organism evidence="5 6">
    <name type="scientific">Arenimonas terrae</name>
    <dbReference type="NCBI Taxonomy" id="2546226"/>
    <lineage>
        <taxon>Bacteria</taxon>
        <taxon>Pseudomonadati</taxon>
        <taxon>Pseudomonadota</taxon>
        <taxon>Gammaproteobacteria</taxon>
        <taxon>Lysobacterales</taxon>
        <taxon>Lysobacteraceae</taxon>
        <taxon>Arenimonas</taxon>
    </lineage>
</organism>
<protein>
    <submittedName>
        <fullName evidence="5">Efflux RND transporter periplasmic adaptor subunit</fullName>
    </submittedName>
</protein>
<feature type="signal peptide" evidence="3">
    <location>
        <begin position="1"/>
        <end position="21"/>
    </location>
</feature>
<sequence>MKLRTSLSMLALVVAAGLVQAQDAAAPDGPPPAPVQTALAERAQFAPVLWSPGGVVSREDSRVASELAGRVVQVAEVGTELKRGAVIARLDDSMLRLKEQDDVANVRRIEAQLDYARKQEQRYIELARQNTIAATQLDLTRSERQVLEQDLARAKVTLAQTRQQRDYAVVHAPFDGVVAERFVQAGEFVGVGAPVLRLVNTGSLEVSARAPVALAAQLKAGLPVSVRWDDRLVQARLRSVVPLGDQASRQLEVRVALPAGDWPIGAAVQVALPSAAPRAAVAVPRDALLLRKEGAFVVKVGADDRTQRISVQTGASRGELVEVQGEVMAGDRLVVRGGERLQVGQRVTVANRAVASVPGVARGER</sequence>
<keyword evidence="3" id="KW-0732">Signal</keyword>
<dbReference type="EMBL" id="SMDR01000002">
    <property type="protein sequence ID" value="TNJ33519.1"/>
    <property type="molecule type" value="Genomic_DNA"/>
</dbReference>
<evidence type="ECO:0000259" key="4">
    <source>
        <dbReference type="Pfam" id="PF25967"/>
    </source>
</evidence>
<dbReference type="GO" id="GO:0015562">
    <property type="term" value="F:efflux transmembrane transporter activity"/>
    <property type="evidence" value="ECO:0007669"/>
    <property type="project" value="TreeGrafter"/>
</dbReference>
<dbReference type="PANTHER" id="PTHR30469">
    <property type="entry name" value="MULTIDRUG RESISTANCE PROTEIN MDTA"/>
    <property type="match status" value="1"/>
</dbReference>
<keyword evidence="6" id="KW-1185">Reference proteome</keyword>